<gene>
    <name evidence="1" type="ORF">JFY71_02285</name>
</gene>
<name>A0AC61MS24_9FIRM</name>
<accession>A0AC61MS24</accession>
<dbReference type="Proteomes" id="UP000595814">
    <property type="component" value="Chromosome"/>
</dbReference>
<dbReference type="EMBL" id="CP066744">
    <property type="protein sequence ID" value="QQK08392.1"/>
    <property type="molecule type" value="Genomic_DNA"/>
</dbReference>
<organism evidence="1 2">
    <name type="scientific">Miniphocaeibacter halophilus</name>
    <dbReference type="NCBI Taxonomy" id="2931922"/>
    <lineage>
        <taxon>Bacteria</taxon>
        <taxon>Bacillati</taxon>
        <taxon>Bacillota</taxon>
        <taxon>Tissierellia</taxon>
        <taxon>Tissierellales</taxon>
        <taxon>Peptoniphilaceae</taxon>
        <taxon>Miniphocaeibacter</taxon>
    </lineage>
</organism>
<sequence>MTKILGICGSPRRNGATEYALKRALEVCETYPDIETDYWTVRGKKIGYCIHCDSCIRNKTMCIIKDDLQELEAKILEADGIIIASPVYDMNITAQLATALNRLRPIYLVYSGHLQNKVGGAITTGGTRYGGEETAKSPIINFFLMHEMLVSGGLGGCYIGGTIWSKDQKEQGAIDDTVGIDSVERFAKGLTEAVIVTKAGREIWDKEKVNLKIDDSKSPLRDH</sequence>
<protein>
    <submittedName>
        <fullName evidence="1">Flavodoxin family protein</fullName>
    </submittedName>
</protein>
<reference evidence="1 2" key="1">
    <citation type="journal article" date="2022" name="Int. J. Syst. Evol. Microbiol.">
        <title>Miniphocaeibacter halophilus sp. nov., an ammonium-tolerant acetate-producing bacterium isolated from a biogas system.</title>
        <authorList>
            <person name="Schnurer A."/>
            <person name="Singh A."/>
            <person name="Bi S."/>
            <person name="Qiao W."/>
            <person name="Westerholm M."/>
        </authorList>
    </citation>
    <scope>NUCLEOTIDE SEQUENCE [LARGE SCALE GENOMIC DNA]</scope>
    <source>
        <strain evidence="1 2">AMB_01</strain>
    </source>
</reference>
<evidence type="ECO:0000313" key="2">
    <source>
        <dbReference type="Proteomes" id="UP000595814"/>
    </source>
</evidence>
<proteinExistence type="predicted"/>
<evidence type="ECO:0000313" key="1">
    <source>
        <dbReference type="EMBL" id="QQK08392.1"/>
    </source>
</evidence>
<keyword evidence="2" id="KW-1185">Reference proteome</keyword>